<accession>A0A6J4PK49</accession>
<proteinExistence type="predicted"/>
<reference evidence="1" key="1">
    <citation type="submission" date="2020-02" db="EMBL/GenBank/DDBJ databases">
        <authorList>
            <person name="Meier V. D."/>
        </authorList>
    </citation>
    <scope>NUCLEOTIDE SEQUENCE</scope>
    <source>
        <strain evidence="1">AVDCRST_MAG03</strain>
    </source>
</reference>
<dbReference type="EMBL" id="CADCUT010000144">
    <property type="protein sequence ID" value="CAA9417703.1"/>
    <property type="molecule type" value="Genomic_DNA"/>
</dbReference>
<dbReference type="AlphaFoldDB" id="A0A6J4PK49"/>
<gene>
    <name evidence="1" type="ORF">AVDCRST_MAG03-2315</name>
</gene>
<organism evidence="1">
    <name type="scientific">uncultured Rubrobacteraceae bacterium</name>
    <dbReference type="NCBI Taxonomy" id="349277"/>
    <lineage>
        <taxon>Bacteria</taxon>
        <taxon>Bacillati</taxon>
        <taxon>Actinomycetota</taxon>
        <taxon>Rubrobacteria</taxon>
        <taxon>Rubrobacterales</taxon>
        <taxon>Rubrobacteraceae</taxon>
        <taxon>environmental samples</taxon>
    </lineage>
</organism>
<evidence type="ECO:0000313" key="1">
    <source>
        <dbReference type="EMBL" id="CAA9417703.1"/>
    </source>
</evidence>
<name>A0A6J4PK49_9ACTN</name>
<sequence>MAILILRVMSLDYESRTGKYIDGQASNDL</sequence>
<protein>
    <submittedName>
        <fullName evidence="1">Uncharacterized protein</fullName>
    </submittedName>
</protein>